<dbReference type="RefSeq" id="WP_203626440.1">
    <property type="nucleotide sequence ID" value="NZ_BOLQ01000005.1"/>
</dbReference>
<dbReference type="EMBL" id="JBHTOC010000009">
    <property type="protein sequence ID" value="MFD1429977.1"/>
    <property type="molecule type" value="Genomic_DNA"/>
</dbReference>
<evidence type="ECO:0000259" key="1">
    <source>
        <dbReference type="PROSITE" id="PS51733"/>
    </source>
</evidence>
<organism evidence="2 3">
    <name type="scientific">Lacticaseibacillus mingshuiensis</name>
    <dbReference type="NCBI Taxonomy" id="2799574"/>
    <lineage>
        <taxon>Bacteria</taxon>
        <taxon>Bacillati</taxon>
        <taxon>Bacillota</taxon>
        <taxon>Bacilli</taxon>
        <taxon>Lactobacillales</taxon>
        <taxon>Lactobacillaceae</taxon>
        <taxon>Lacticaseibacillus</taxon>
    </lineage>
</organism>
<feature type="domain" description="BPL/LPL catalytic" evidence="1">
    <location>
        <begin position="36"/>
        <end position="215"/>
    </location>
</feature>
<dbReference type="Proteomes" id="UP001597196">
    <property type="component" value="Unassembled WGS sequence"/>
</dbReference>
<evidence type="ECO:0000313" key="2">
    <source>
        <dbReference type="EMBL" id="MFD1429977.1"/>
    </source>
</evidence>
<accession>A0ABW4CI24</accession>
<dbReference type="PANTHER" id="PTHR43679:SF2">
    <property type="entry name" value="OCTANOYL-[GCVH]:PROTEIN N-OCTANOYLTRANSFERASE"/>
    <property type="match status" value="1"/>
</dbReference>
<proteinExistence type="predicted"/>
<evidence type="ECO:0000313" key="3">
    <source>
        <dbReference type="Proteomes" id="UP001597196"/>
    </source>
</evidence>
<dbReference type="PROSITE" id="PS51733">
    <property type="entry name" value="BPL_LPL_CATALYTIC"/>
    <property type="match status" value="1"/>
</dbReference>
<dbReference type="GO" id="GO:0016874">
    <property type="term" value="F:ligase activity"/>
    <property type="evidence" value="ECO:0007669"/>
    <property type="project" value="UniProtKB-KW"/>
</dbReference>
<protein>
    <submittedName>
        <fullName evidence="2">Lipoate--protein ligase family protein</fullName>
    </submittedName>
</protein>
<dbReference type="InterPro" id="IPR004143">
    <property type="entry name" value="BPL_LPL_catalytic"/>
</dbReference>
<keyword evidence="3" id="KW-1185">Reference proteome</keyword>
<reference evidence="3" key="1">
    <citation type="journal article" date="2019" name="Int. J. Syst. Evol. Microbiol.">
        <title>The Global Catalogue of Microorganisms (GCM) 10K type strain sequencing project: providing services to taxonomists for standard genome sequencing and annotation.</title>
        <authorList>
            <consortium name="The Broad Institute Genomics Platform"/>
            <consortium name="The Broad Institute Genome Sequencing Center for Infectious Disease"/>
            <person name="Wu L."/>
            <person name="Ma J."/>
        </authorList>
    </citation>
    <scope>NUCLEOTIDE SEQUENCE [LARGE SCALE GENOMIC DNA]</scope>
    <source>
        <strain evidence="3">CCM 8980</strain>
    </source>
</reference>
<dbReference type="Gene3D" id="3.30.930.10">
    <property type="entry name" value="Bira Bifunctional Protein, Domain 2"/>
    <property type="match status" value="1"/>
</dbReference>
<name>A0ABW4CI24_9LACO</name>
<gene>
    <name evidence="2" type="ORF">ACFQ4P_06925</name>
</gene>
<dbReference type="SUPFAM" id="SSF55681">
    <property type="entry name" value="Class II aaRS and biotin synthetases"/>
    <property type="match status" value="1"/>
</dbReference>
<dbReference type="Pfam" id="PF21948">
    <property type="entry name" value="LplA-B_cat"/>
    <property type="match status" value="1"/>
</dbReference>
<dbReference type="InterPro" id="IPR045864">
    <property type="entry name" value="aa-tRNA-synth_II/BPL/LPL"/>
</dbReference>
<keyword evidence="2" id="KW-0436">Ligase</keyword>
<dbReference type="PANTHER" id="PTHR43679">
    <property type="entry name" value="OCTANOYLTRANSFERASE LIPM-RELATED"/>
    <property type="match status" value="1"/>
</dbReference>
<dbReference type="InterPro" id="IPR050664">
    <property type="entry name" value="Octanoyltrans_LipM/LipL"/>
</dbReference>
<sequence>MEIAGQTVGVLRQDFAPGQAQLSFAHTNALLMRPLALPDVIAHFWTATDTVILGLLDQRLPGIAQARQALATQGYDSFFRNSGGLGVVADAGVLNVSLFVPPAQAPTITAGYQLMADWIQEALPECAVEIGEVPHSYCPGSFDLSIAGRKFAGLAQRRNSRGVAVMAYLSVVGDQLHRGQVMHDFYLNGSGTPPTYPEVQPATMTTLADELTVPLTTTELIARLVAVLKKDGARIDASLPNRLHDPAYQEALAKAATQLAALNE</sequence>
<comment type="caution">
    <text evidence="2">The sequence shown here is derived from an EMBL/GenBank/DDBJ whole genome shotgun (WGS) entry which is preliminary data.</text>
</comment>